<gene>
    <name evidence="4" type="ORF">RFI_07612</name>
</gene>
<feature type="compositionally biased region" description="Basic residues" evidence="1">
    <location>
        <begin position="74"/>
        <end position="92"/>
    </location>
</feature>
<dbReference type="PANTHER" id="PTHR11199">
    <property type="entry name" value="STROMAL ANTIGEN"/>
    <property type="match status" value="1"/>
</dbReference>
<feature type="region of interest" description="Disordered" evidence="1">
    <location>
        <begin position="433"/>
        <end position="481"/>
    </location>
</feature>
<feature type="compositionally biased region" description="Basic residues" evidence="1">
    <location>
        <begin position="458"/>
        <end position="480"/>
    </location>
</feature>
<accession>X6NW54</accession>
<dbReference type="GO" id="GO:0003682">
    <property type="term" value="F:chromatin binding"/>
    <property type="evidence" value="ECO:0007669"/>
    <property type="project" value="TreeGrafter"/>
</dbReference>
<keyword evidence="4" id="KW-0418">Kinase</keyword>
<keyword evidence="2" id="KW-0812">Transmembrane</keyword>
<dbReference type="Pfam" id="PF24571">
    <property type="entry name" value="HEAT_SCC3-SA"/>
    <property type="match status" value="1"/>
</dbReference>
<evidence type="ECO:0000313" key="4">
    <source>
        <dbReference type="EMBL" id="ETO29502.1"/>
    </source>
</evidence>
<feature type="domain" description="Cohesin subunit SCC3/SA HEAT-repeats" evidence="3">
    <location>
        <begin position="906"/>
        <end position="1020"/>
    </location>
</feature>
<feature type="compositionally biased region" description="Basic and acidic residues" evidence="1">
    <location>
        <begin position="1158"/>
        <end position="1168"/>
    </location>
</feature>
<feature type="compositionally biased region" description="Basic and acidic residues" evidence="1">
    <location>
        <begin position="1621"/>
        <end position="1640"/>
    </location>
</feature>
<evidence type="ECO:0000313" key="5">
    <source>
        <dbReference type="Proteomes" id="UP000023152"/>
    </source>
</evidence>
<organism evidence="4 5">
    <name type="scientific">Reticulomyxa filosa</name>
    <dbReference type="NCBI Taxonomy" id="46433"/>
    <lineage>
        <taxon>Eukaryota</taxon>
        <taxon>Sar</taxon>
        <taxon>Rhizaria</taxon>
        <taxon>Retaria</taxon>
        <taxon>Foraminifera</taxon>
        <taxon>Monothalamids</taxon>
        <taxon>Reticulomyxidae</taxon>
        <taxon>Reticulomyxa</taxon>
    </lineage>
</organism>
<reference evidence="4 5" key="1">
    <citation type="journal article" date="2013" name="Curr. Biol.">
        <title>The Genome of the Foraminiferan Reticulomyxa filosa.</title>
        <authorList>
            <person name="Glockner G."/>
            <person name="Hulsmann N."/>
            <person name="Schleicher M."/>
            <person name="Noegel A.A."/>
            <person name="Eichinger L."/>
            <person name="Gallinger C."/>
            <person name="Pawlowski J."/>
            <person name="Sierra R."/>
            <person name="Euteneuer U."/>
            <person name="Pillet L."/>
            <person name="Moustafa A."/>
            <person name="Platzer M."/>
            <person name="Groth M."/>
            <person name="Szafranski K."/>
            <person name="Schliwa M."/>
        </authorList>
    </citation>
    <scope>NUCLEOTIDE SEQUENCE [LARGE SCALE GENOMIC DNA]</scope>
</reference>
<dbReference type="EMBL" id="ASPP01006021">
    <property type="protein sequence ID" value="ETO29502.1"/>
    <property type="molecule type" value="Genomic_DNA"/>
</dbReference>
<feature type="compositionally biased region" description="Acidic residues" evidence="1">
    <location>
        <begin position="1169"/>
        <end position="1183"/>
    </location>
</feature>
<feature type="region of interest" description="Disordered" evidence="1">
    <location>
        <begin position="616"/>
        <end position="637"/>
    </location>
</feature>
<dbReference type="SUPFAM" id="SSF48371">
    <property type="entry name" value="ARM repeat"/>
    <property type="match status" value="1"/>
</dbReference>
<sequence>MPVRTRSRAIVEKDVAAKLSFLFFFLVLEDVKESEVNEKAQNESEALSKLDYTLQIVANMIDGERRAQNKIKIKNKKRSQKRIRRGAKKSSKKQKETVKTKKVSKSKHSDDEDERRSKKYKVRESDNESEFDPESKKNRRSRSRAKSPGQNDYDAEMGVDPNFPECFVQYNNRVEQMIKWFYGNASMKANYDKLQDWAMELNADDEFGMDLTNFMFYCGGIRTWELNKPDLTLNAPVDRKLKWKIMDMIEISVQHSPDKQAMIKKVREELGISDEANDVQLDKDNGTYMKWHDIFVNGKKQEILFFDKRKLQQDQMEDEVEKEHELAEQEKEEDKKDDTDKAKILSKKQLMTRYKSFWQHIINALEDLLYDNRDDSIACILRFCELLARESKITHLRKVGVYTAICIGSGCVHLMAKARQSLEKCERRLRAEKALQSKQSGQGNEEIEDDKSEESKQERKKRNHQAKSLRSPKKDKKSAKMTKLEESAFDFRQRIEAIQKIVTFIFENVIVYKSKDSNSDIRIWALNCITEWVNADPSPLSFFNDTYWRYLQGALSDRVLFCLMMALHKCINVYMYKCIYVYMYICTCIYIFFQKKDAKVRECALTNLQSLFDPDNRNHGKNRVKSSPVRNKGQDGRTRITSASTGVSVHRDRMHTLSTFWDRIKHLVFFLVKDANASVASNAIALINLMLRNDQLAATEGDEILDCFLEENDEIRKVGADFIFYDTFDDAALMATTAQDYKRQQQQQQQKSMDASSQEPLELKVTLFERYRDDLRELISLVRDRIIGLNTKVLHALQKAELCETYNAHFLHSLGTSALYYNYEQVCDYLIYGMQDKLVVLSRFDMMIEGILSTEESQNDKNERMLRRMQLNAGHNKKNSKDAESSESETDIHNNKKVLQIISELDLDDFGQTILCFLMLSAMKAANGRLDALVSNPRKPRATEKANVEKRRAEQMTNICKDVLPSLPTLLRTFQTDPLKSFAVIQMVSLIPISGFNSSLGKQCLDEILASLKNSFFKHEIRIDHWTRVNWNERWKQFAEAVAQSEPKPTGEPLFSSQPNLAQDAKYYVESQMYSMIGKSLAHLTFVTYDYKHESQKSVFDMATDLAKQLHKSLVDIQTALDDGVNLHRLYDEGNDKDKDKRMMTMTTKALKQGQQRGRKEREHKHTDDNEDDDNNDEEQEQAEEAKKCLQDCFSNLYRMNGLLQHMNIGQLSFGDELQQLLDSVVNDHVHHSMLEGLVPALIYCIMWQTKGLDHTRADANSIGSLQQLRSGYCKVLHFLCQKLVGNFNDEINEWREAHDSLFVSLSLDLIDILPLFCPHANENELTSSVFNRELFDENSEFPNLKDLLLQVLQFALSRPLLHDPLNPSIILKTEHDHMRALMSAARLCIYNCVEMLSFGTLVISKFHYRLLSRQIITLPGELKINANVQRFKEGVSGRFNDITRQFLGHLDKTNHVELQLMMLDALKMLCNDESVPVEEAALDTLCKALASVGGVAIKSRAYFQTFVTKTLDLVLSEENCHEKKYFVLLPGLLHFIRRSRNRDKITFWEHFKVLEGSVSDLLEGIFRNNVGLQLYFSTFKTELEKNWNKSDDPANPQDSKANDKEDRADVEMADVMNRQNQDDGAMHRDPFEKSHEKSSAPEIEDNDGNEKENVNPLKVSKGIASENTNTETQKKEQAVNCQKMWLITFLFCFVFSFFRQGTILVYLFNKRFLLISSIPTILKFF</sequence>
<evidence type="ECO:0000256" key="1">
    <source>
        <dbReference type="SAM" id="MobiDB-lite"/>
    </source>
</evidence>
<feature type="transmembrane region" description="Helical" evidence="2">
    <location>
        <begin position="1685"/>
        <end position="1709"/>
    </location>
</feature>
<feature type="region of interest" description="Disordered" evidence="1">
    <location>
        <begin position="1587"/>
        <end position="1657"/>
    </location>
</feature>
<dbReference type="GO" id="GO:0007062">
    <property type="term" value="P:sister chromatid cohesion"/>
    <property type="evidence" value="ECO:0007669"/>
    <property type="project" value="TreeGrafter"/>
</dbReference>
<dbReference type="InterPro" id="IPR056396">
    <property type="entry name" value="HEAT_SCC3-SA"/>
</dbReference>
<comment type="caution">
    <text evidence="4">The sequence shown here is derived from an EMBL/GenBank/DDBJ whole genome shotgun (WGS) entry which is preliminary data.</text>
</comment>
<feature type="compositionally biased region" description="Basic and acidic residues" evidence="1">
    <location>
        <begin position="107"/>
        <end position="126"/>
    </location>
</feature>
<feature type="transmembrane region" description="Helical" evidence="2">
    <location>
        <begin position="574"/>
        <end position="593"/>
    </location>
</feature>
<feature type="region of interest" description="Disordered" evidence="1">
    <location>
        <begin position="1149"/>
        <end position="1184"/>
    </location>
</feature>
<proteinExistence type="predicted"/>
<feature type="region of interest" description="Disordered" evidence="1">
    <location>
        <begin position="74"/>
        <end position="157"/>
    </location>
</feature>
<keyword evidence="2" id="KW-0472">Membrane</keyword>
<keyword evidence="2" id="KW-1133">Transmembrane helix</keyword>
<dbReference type="InterPro" id="IPR039662">
    <property type="entry name" value="Cohesin_Scc3/SA"/>
</dbReference>
<keyword evidence="4" id="KW-0808">Transferase</keyword>
<dbReference type="Proteomes" id="UP000023152">
    <property type="component" value="Unassembled WGS sequence"/>
</dbReference>
<dbReference type="InterPro" id="IPR016024">
    <property type="entry name" value="ARM-type_fold"/>
</dbReference>
<evidence type="ECO:0000259" key="3">
    <source>
        <dbReference type="Pfam" id="PF24571"/>
    </source>
</evidence>
<evidence type="ECO:0000256" key="2">
    <source>
        <dbReference type="SAM" id="Phobius"/>
    </source>
</evidence>
<keyword evidence="5" id="KW-1185">Reference proteome</keyword>
<dbReference type="GO" id="GO:0016301">
    <property type="term" value="F:kinase activity"/>
    <property type="evidence" value="ECO:0007669"/>
    <property type="project" value="UniProtKB-KW"/>
</dbReference>
<dbReference type="PANTHER" id="PTHR11199:SF0">
    <property type="entry name" value="LD34181P-RELATED"/>
    <property type="match status" value="1"/>
</dbReference>
<dbReference type="GO" id="GO:0000785">
    <property type="term" value="C:chromatin"/>
    <property type="evidence" value="ECO:0007669"/>
    <property type="project" value="TreeGrafter"/>
</dbReference>
<dbReference type="GO" id="GO:0008278">
    <property type="term" value="C:cohesin complex"/>
    <property type="evidence" value="ECO:0007669"/>
    <property type="project" value="TreeGrafter"/>
</dbReference>
<dbReference type="GO" id="GO:0005634">
    <property type="term" value="C:nucleus"/>
    <property type="evidence" value="ECO:0007669"/>
    <property type="project" value="TreeGrafter"/>
</dbReference>
<name>X6NW54_RETFI</name>
<feature type="region of interest" description="Disordered" evidence="1">
    <location>
        <begin position="317"/>
        <end position="340"/>
    </location>
</feature>
<feature type="compositionally biased region" description="Basic and acidic residues" evidence="1">
    <location>
        <begin position="1601"/>
        <end position="1611"/>
    </location>
</feature>
<feature type="compositionally biased region" description="Basic and acidic residues" evidence="1">
    <location>
        <begin position="321"/>
        <end position="340"/>
    </location>
</feature>
<feature type="compositionally biased region" description="Basic and acidic residues" evidence="1">
    <location>
        <begin position="879"/>
        <end position="891"/>
    </location>
</feature>
<protein>
    <submittedName>
        <fullName evidence="4">Protein kinase domain containing protein</fullName>
    </submittedName>
</protein>
<feature type="region of interest" description="Disordered" evidence="1">
    <location>
        <begin position="871"/>
        <end position="891"/>
    </location>
</feature>